<dbReference type="Proteomes" id="UP000248882">
    <property type="component" value="Unassembled WGS sequence"/>
</dbReference>
<dbReference type="SUPFAM" id="SSF51735">
    <property type="entry name" value="NAD(P)-binding Rossmann-fold domains"/>
    <property type="match status" value="1"/>
</dbReference>
<dbReference type="OrthoDB" id="9794387at2"/>
<dbReference type="EMBL" id="QKZT01000002">
    <property type="protein sequence ID" value="PZX56671.1"/>
    <property type="molecule type" value="Genomic_DNA"/>
</dbReference>
<comment type="similarity">
    <text evidence="1">Belongs to the short-chain dehydrogenases/reductases (SDR) family.</text>
</comment>
<dbReference type="PANTHER" id="PTHR43391">
    <property type="entry name" value="RETINOL DEHYDROGENASE-RELATED"/>
    <property type="match status" value="1"/>
</dbReference>
<dbReference type="InterPro" id="IPR002347">
    <property type="entry name" value="SDR_fam"/>
</dbReference>
<evidence type="ECO:0000313" key="5">
    <source>
        <dbReference type="Proteomes" id="UP000248882"/>
    </source>
</evidence>
<proteinExistence type="inferred from homology"/>
<dbReference type="CDD" id="cd05233">
    <property type="entry name" value="SDR_c"/>
    <property type="match status" value="1"/>
</dbReference>
<dbReference type="PANTHER" id="PTHR43391:SF14">
    <property type="entry name" value="DEHYDROGENASE_REDUCTASE SDR FAMILY PROTEIN 7-LIKE"/>
    <property type="match status" value="1"/>
</dbReference>
<evidence type="ECO:0000313" key="4">
    <source>
        <dbReference type="EMBL" id="PZX56671.1"/>
    </source>
</evidence>
<keyword evidence="2" id="KW-0521">NADP</keyword>
<gene>
    <name evidence="4" type="ORF">LV85_00602</name>
</gene>
<dbReference type="InterPro" id="IPR036291">
    <property type="entry name" value="NAD(P)-bd_dom_sf"/>
</dbReference>
<name>A0A2W7R973_9BACT</name>
<dbReference type="Gene3D" id="3.40.50.720">
    <property type="entry name" value="NAD(P)-binding Rossmann-like Domain"/>
    <property type="match status" value="1"/>
</dbReference>
<evidence type="ECO:0000256" key="2">
    <source>
        <dbReference type="ARBA" id="ARBA00022857"/>
    </source>
</evidence>
<keyword evidence="3" id="KW-0560">Oxidoreductase</keyword>
<evidence type="ECO:0000256" key="3">
    <source>
        <dbReference type="ARBA" id="ARBA00023002"/>
    </source>
</evidence>
<dbReference type="AlphaFoldDB" id="A0A2W7R973"/>
<dbReference type="Pfam" id="PF00106">
    <property type="entry name" value="adh_short"/>
    <property type="match status" value="1"/>
</dbReference>
<dbReference type="RefSeq" id="WP_111316693.1">
    <property type="nucleotide sequence ID" value="NZ_QKZT01000002.1"/>
</dbReference>
<dbReference type="GO" id="GO:0016491">
    <property type="term" value="F:oxidoreductase activity"/>
    <property type="evidence" value="ECO:0007669"/>
    <property type="project" value="UniProtKB-KW"/>
</dbReference>
<evidence type="ECO:0000256" key="1">
    <source>
        <dbReference type="ARBA" id="ARBA00006484"/>
    </source>
</evidence>
<keyword evidence="5" id="KW-1185">Reference proteome</keyword>
<organism evidence="4 5">
    <name type="scientific">Algoriphagus chordae</name>
    <dbReference type="NCBI Taxonomy" id="237019"/>
    <lineage>
        <taxon>Bacteria</taxon>
        <taxon>Pseudomonadati</taxon>
        <taxon>Bacteroidota</taxon>
        <taxon>Cytophagia</taxon>
        <taxon>Cytophagales</taxon>
        <taxon>Cyclobacteriaceae</taxon>
        <taxon>Algoriphagus</taxon>
    </lineage>
</organism>
<comment type="caution">
    <text evidence="4">The sequence shown here is derived from an EMBL/GenBank/DDBJ whole genome shotgun (WGS) entry which is preliminary data.</text>
</comment>
<accession>A0A2W7R973</accession>
<protein>
    <submittedName>
        <fullName evidence="4">Short-subunit dehydrogenase</fullName>
    </submittedName>
</protein>
<dbReference type="PRINTS" id="PR00081">
    <property type="entry name" value="GDHRDH"/>
</dbReference>
<sequence length="263" mass="30020">MLYKPFTEAHIIVTGAASGIGLELVKQLLPSNPQILAVDFDQERLEILKSQFPKLYILQADLSLKSGNEDILNWVSDNWNRVDFCFANAGKAEFAPAEDQNWKAMDQLFQLNVYSPIQIGMAIRSLFPGANFRLIITASAMSFWTIPGYSLYAATKSALLQWARTVWLEKTGNWLSLVFPIATKTQFFETAGKDIPKAYPVQSPSWVATAILRGAAKGKKKIFPSPLFVSMLVLNRFFRFIRRLYQVFEYQKYKKWLKKQSEV</sequence>
<reference evidence="4 5" key="1">
    <citation type="submission" date="2018-06" db="EMBL/GenBank/DDBJ databases">
        <title>Genomic Encyclopedia of Archaeal and Bacterial Type Strains, Phase II (KMG-II): from individual species to whole genera.</title>
        <authorList>
            <person name="Goeker M."/>
        </authorList>
    </citation>
    <scope>NUCLEOTIDE SEQUENCE [LARGE SCALE GENOMIC DNA]</scope>
    <source>
        <strain evidence="4 5">DSM 19830</strain>
    </source>
</reference>